<dbReference type="AlphaFoldDB" id="L0F803"/>
<keyword evidence="2" id="KW-1185">Reference proteome</keyword>
<sequence>MKVYVVKSMDTNFVSSVDRIFISKQEAERYAVLQNEKYKFVTFLVSEYQVFNDVSQSSLAY</sequence>
<dbReference type="EMBL" id="CP003344">
    <property type="protein sequence ID" value="AGA69959.1"/>
    <property type="molecule type" value="Genomic_DNA"/>
</dbReference>
<evidence type="ECO:0000313" key="1">
    <source>
        <dbReference type="EMBL" id="AGA69959.1"/>
    </source>
</evidence>
<name>L0F803_DESDL</name>
<proteinExistence type="predicted"/>
<dbReference type="STRING" id="871963.Desdi_2538"/>
<dbReference type="RefSeq" id="WP_015262930.1">
    <property type="nucleotide sequence ID" value="NC_019903.1"/>
</dbReference>
<evidence type="ECO:0000313" key="2">
    <source>
        <dbReference type="Proteomes" id="UP000010797"/>
    </source>
</evidence>
<organism evidence="1 2">
    <name type="scientific">Desulfitobacterium dichloroeliminans (strain LMG P-21439 / DCA1)</name>
    <dbReference type="NCBI Taxonomy" id="871963"/>
    <lineage>
        <taxon>Bacteria</taxon>
        <taxon>Bacillati</taxon>
        <taxon>Bacillota</taxon>
        <taxon>Clostridia</taxon>
        <taxon>Eubacteriales</taxon>
        <taxon>Desulfitobacteriaceae</taxon>
        <taxon>Desulfitobacterium</taxon>
    </lineage>
</organism>
<reference evidence="2" key="1">
    <citation type="submission" date="2012-02" db="EMBL/GenBank/DDBJ databases">
        <title>Complete sequence of Desulfitobacterium dichloroeliminans LMG P-21439.</title>
        <authorList>
            <person name="Lucas S."/>
            <person name="Han J."/>
            <person name="Lapidus A."/>
            <person name="Cheng J.-F."/>
            <person name="Goodwin L."/>
            <person name="Pitluck S."/>
            <person name="Peters L."/>
            <person name="Ovchinnikova G."/>
            <person name="Teshima H."/>
            <person name="Detter J.C."/>
            <person name="Han C."/>
            <person name="Tapia R."/>
            <person name="Land M."/>
            <person name="Hauser L."/>
            <person name="Kyrpides N."/>
            <person name="Ivanova N."/>
            <person name="Pagani I."/>
            <person name="Kruse T."/>
            <person name="de Vos W.M."/>
            <person name="Boon N."/>
            <person name="Smidt H."/>
            <person name="Woyke T."/>
        </authorList>
    </citation>
    <scope>NUCLEOTIDE SEQUENCE [LARGE SCALE GENOMIC DNA]</scope>
    <source>
        <strain evidence="2">LMG P-21439 / DCA1</strain>
    </source>
</reference>
<dbReference type="OrthoDB" id="1809254at2"/>
<dbReference type="Proteomes" id="UP000010797">
    <property type="component" value="Chromosome"/>
</dbReference>
<dbReference type="HOGENOM" id="CLU_198148_0_0_9"/>
<protein>
    <submittedName>
        <fullName evidence="1">Uncharacterized protein</fullName>
    </submittedName>
</protein>
<accession>L0F803</accession>
<dbReference type="KEGG" id="ddl:Desdi_2538"/>
<gene>
    <name evidence="1" type="ordered locus">Desdi_2538</name>
</gene>